<comment type="similarity">
    <text evidence="1">Belongs to the peptidase C48 family.</text>
</comment>
<dbReference type="InterPro" id="IPR003653">
    <property type="entry name" value="Peptidase_C48_C"/>
</dbReference>
<feature type="compositionally biased region" description="Polar residues" evidence="4">
    <location>
        <begin position="658"/>
        <end position="675"/>
    </location>
</feature>
<feature type="compositionally biased region" description="Low complexity" evidence="4">
    <location>
        <begin position="1177"/>
        <end position="1189"/>
    </location>
</feature>
<feature type="domain" description="Ubiquitin-like protease family profile" evidence="5">
    <location>
        <begin position="978"/>
        <end position="1612"/>
    </location>
</feature>
<evidence type="ECO:0000256" key="1">
    <source>
        <dbReference type="ARBA" id="ARBA00005234"/>
    </source>
</evidence>
<feature type="compositionally biased region" description="Low complexity" evidence="4">
    <location>
        <begin position="1438"/>
        <end position="1454"/>
    </location>
</feature>
<dbReference type="GO" id="GO:0006508">
    <property type="term" value="P:proteolysis"/>
    <property type="evidence" value="ECO:0007669"/>
    <property type="project" value="UniProtKB-KW"/>
</dbReference>
<feature type="compositionally biased region" description="Low complexity" evidence="4">
    <location>
        <begin position="565"/>
        <end position="586"/>
    </location>
</feature>
<proteinExistence type="inferred from homology"/>
<feature type="compositionally biased region" description="Acidic residues" evidence="4">
    <location>
        <begin position="520"/>
        <end position="530"/>
    </location>
</feature>
<dbReference type="Proteomes" id="UP000218334">
    <property type="component" value="Unassembled WGS sequence"/>
</dbReference>
<evidence type="ECO:0000256" key="2">
    <source>
        <dbReference type="ARBA" id="ARBA00022670"/>
    </source>
</evidence>
<dbReference type="STRING" id="1076256.A0A2H3B4M2"/>
<dbReference type="Gene3D" id="2.60.120.650">
    <property type="entry name" value="Cupin"/>
    <property type="match status" value="1"/>
</dbReference>
<dbReference type="GO" id="GO:0008234">
    <property type="term" value="F:cysteine-type peptidase activity"/>
    <property type="evidence" value="ECO:0007669"/>
    <property type="project" value="InterPro"/>
</dbReference>
<dbReference type="InterPro" id="IPR038765">
    <property type="entry name" value="Papain-like_cys_pep_sf"/>
</dbReference>
<feature type="compositionally biased region" description="Polar residues" evidence="4">
    <location>
        <begin position="1132"/>
        <end position="1146"/>
    </location>
</feature>
<protein>
    <recommendedName>
        <fullName evidence="5">Ubiquitin-like protease family profile domain-containing protein</fullName>
    </recommendedName>
</protein>
<evidence type="ECO:0000259" key="5">
    <source>
        <dbReference type="PROSITE" id="PS50600"/>
    </source>
</evidence>
<dbReference type="PROSITE" id="PS50600">
    <property type="entry name" value="ULP_PROTEASE"/>
    <property type="match status" value="1"/>
</dbReference>
<keyword evidence="2" id="KW-0645">Protease</keyword>
<feature type="region of interest" description="Disordered" evidence="4">
    <location>
        <begin position="1226"/>
        <end position="1291"/>
    </location>
</feature>
<dbReference type="Gene3D" id="3.40.395.10">
    <property type="entry name" value="Adenoviral Proteinase, Chain A"/>
    <property type="match status" value="1"/>
</dbReference>
<gene>
    <name evidence="6" type="ORF">ARMSODRAFT_983549</name>
</gene>
<dbReference type="SUPFAM" id="SSF54001">
    <property type="entry name" value="Cysteine proteinases"/>
    <property type="match status" value="1"/>
</dbReference>
<evidence type="ECO:0000256" key="3">
    <source>
        <dbReference type="ARBA" id="ARBA00022801"/>
    </source>
</evidence>
<evidence type="ECO:0000313" key="7">
    <source>
        <dbReference type="Proteomes" id="UP000218334"/>
    </source>
</evidence>
<feature type="region of interest" description="Disordered" evidence="4">
    <location>
        <begin position="520"/>
        <end position="675"/>
    </location>
</feature>
<reference evidence="7" key="1">
    <citation type="journal article" date="2017" name="Nat. Ecol. Evol.">
        <title>Genome expansion and lineage-specific genetic innovations in the forest pathogenic fungi Armillaria.</title>
        <authorList>
            <person name="Sipos G."/>
            <person name="Prasanna A.N."/>
            <person name="Walter M.C."/>
            <person name="O'Connor E."/>
            <person name="Balint B."/>
            <person name="Krizsan K."/>
            <person name="Kiss B."/>
            <person name="Hess J."/>
            <person name="Varga T."/>
            <person name="Slot J."/>
            <person name="Riley R."/>
            <person name="Boka B."/>
            <person name="Rigling D."/>
            <person name="Barry K."/>
            <person name="Lee J."/>
            <person name="Mihaltcheva S."/>
            <person name="LaButti K."/>
            <person name="Lipzen A."/>
            <person name="Waldron R."/>
            <person name="Moloney N.M."/>
            <person name="Sperisen C."/>
            <person name="Kredics L."/>
            <person name="Vagvoelgyi C."/>
            <person name="Patrignani A."/>
            <person name="Fitzpatrick D."/>
            <person name="Nagy I."/>
            <person name="Doyle S."/>
            <person name="Anderson J.B."/>
            <person name="Grigoriev I.V."/>
            <person name="Gueldener U."/>
            <person name="Muensterkoetter M."/>
            <person name="Nagy L.G."/>
        </authorList>
    </citation>
    <scope>NUCLEOTIDE SEQUENCE [LARGE SCALE GENOMIC DNA]</scope>
    <source>
        <strain evidence="7">28-4</strain>
    </source>
</reference>
<dbReference type="EMBL" id="KZ293523">
    <property type="protein sequence ID" value="PBK58793.1"/>
    <property type="molecule type" value="Genomic_DNA"/>
</dbReference>
<feature type="region of interest" description="Disordered" evidence="4">
    <location>
        <begin position="1435"/>
        <end position="1454"/>
    </location>
</feature>
<feature type="compositionally biased region" description="Basic residues" evidence="4">
    <location>
        <begin position="644"/>
        <end position="653"/>
    </location>
</feature>
<sequence length="1634" mass="180838">MRVSGEDAILKADCLKASNPFERDILESLLACQTDRPGENPPWLDRTDGHSSIAHLRYSETVKVLPLFRERSVLVMNVPQGPKKWGWNSWTARELRDLDTPIIVHEGSAHSVKPTVEITSTLQTVLDKGSKGATGQVLNALTLPMPDTTLQTPLFHQVASHLEACKVTHAIGSDLLSAPFPAAALSWGLATVAGAVTLPHSDFGGSAVKIQTLAGRKIWFVINKCKRSGGIDSWDTFVRDFHRDSQVNKDMYECEVVLVEPGTIWFQHPNTLHAIVTETNSLVFGQHFFLASTIRSVVMGWIHTAFLSFAITNVEHQDMRVLLLWMMAYWKKVIMEEEDLAAHKGHVPDISTRNRFLDLCALGNLLIYLPTFSGRKDRHWNDLRFAVAQYWEVASWANQHLALTGLHETGDIYEAHVAFKLSALQFRQALIDYHEAIKKSHLYEVIDNEDRLHRTWFRTDVVKLCKDVIGDELKHEQRQAERPQEDSLFWHPPFDVSRVEAFADIPDHVDILQYDDIDFGDDAAQGDESDSFPLTSVSGTPEPKDGSSAGPLMQLASPTCKGNPNNQNVSNSESSVSSESSQSLLSAPRNQATPQKGKRSKVLEMTTDQSGSPKKPVSKKRRLSAQATLTADTDDNSSDTHPNVVHRLKTKHHLSMDSDGSTDPQSSSNNSDSAFLNTQEGASQASYAYNALIDNDQSLPHDSTPVDWSALLVLRSQSPTAEELSNLSNGEQFDVLMARHEEAICHREVNDTPRTTNVELLKDQGKAEHAHPVEGKPVSVVEFGDGELGEEYLRFMSEDAFLHGLIDKKGAHASVDVPLTSKRPLDESVEEEETMVKCPQVLSPSPASDIGALITVTSQSFVGLSGVGLPPDLVQQLIVIDSGLQYCQATDSDRDEDSQIYEISDKDKEDEPESPAEVSQWRDEFQKGLHDYLKDHQPVISLLEHDESQTSPCDLYQCVCLLLEVNPQSTWRFYGRSTHLDRGSLQRLLKMGNSWLDDGMVSVVLQVLCQHYSSWGMVESVALASKNAAVKAFKRLMKAHIELCTCDFILPIHEDKHWVLFHLNLPSHQMICYDSLGGDEDELRDIYKFEVAQGLDLAKYVSANATKPQTRRYASIAVSGLFASNHPFYPKASQTQDAFGSSTEMTPGTEMPKQESTPSPMSEHNGPNFDDRESQGSEDNGYSSESSSGIDEDETHDDDTLSTGNVDVPAMRQANAECNWAQFNVPAGPPIGRGANDDRSREPANHPAPALLPRGTPVHSSHAPHECSTGYSQQAGGDGPEPMGRGANGSDGGCVGATRDVINVYISLEGMDGVEWPYVEFDVSVSRGSIGEALTRILIQGGRTARVLNQMDHSLFTVSTSTRPLSLSAGGGDDLSFWEISTLNEVLSKESSNYNTPLRHCRACPETTMVVEETQLSREDLYVIYIHKTSAGDYKQHGPATAGAPTATSTPATAPAPIDEPVWATWDAMFLTIISPMSSLFDETYNEAFKTYAAMTIAMGIAHEINESGEKKPMIMGRDGRVPEVLAWLKARVGHHKMTVFDRAPKTLGRYWTFWNRVQQLSRELSQCKFGNTEYDRDRSATLDMLIVWQKVPAQAGDLEAEPPTADELRYLTRGMSLSSAEKVLKCEDTKKKM</sequence>
<accession>A0A2H3B4M2</accession>
<evidence type="ECO:0000313" key="6">
    <source>
        <dbReference type="EMBL" id="PBK58793.1"/>
    </source>
</evidence>
<organism evidence="6 7">
    <name type="scientific">Armillaria solidipes</name>
    <dbReference type="NCBI Taxonomy" id="1076256"/>
    <lineage>
        <taxon>Eukaryota</taxon>
        <taxon>Fungi</taxon>
        <taxon>Dikarya</taxon>
        <taxon>Basidiomycota</taxon>
        <taxon>Agaricomycotina</taxon>
        <taxon>Agaricomycetes</taxon>
        <taxon>Agaricomycetidae</taxon>
        <taxon>Agaricales</taxon>
        <taxon>Marasmiineae</taxon>
        <taxon>Physalacriaceae</taxon>
        <taxon>Armillaria</taxon>
    </lineage>
</organism>
<keyword evidence="3" id="KW-0378">Hydrolase</keyword>
<feature type="region of interest" description="Disordered" evidence="4">
    <location>
        <begin position="890"/>
        <end position="919"/>
    </location>
</feature>
<dbReference type="GO" id="GO:0019783">
    <property type="term" value="F:ubiquitin-like protein peptidase activity"/>
    <property type="evidence" value="ECO:0007669"/>
    <property type="project" value="UniProtKB-ARBA"/>
</dbReference>
<feature type="compositionally biased region" description="Basic and acidic residues" evidence="4">
    <location>
        <begin position="1235"/>
        <end position="1244"/>
    </location>
</feature>
<keyword evidence="7" id="KW-1185">Reference proteome</keyword>
<evidence type="ECO:0000256" key="4">
    <source>
        <dbReference type="SAM" id="MobiDB-lite"/>
    </source>
</evidence>
<name>A0A2H3B4M2_9AGAR</name>
<dbReference type="Pfam" id="PF02902">
    <property type="entry name" value="Peptidase_C48"/>
    <property type="match status" value="1"/>
</dbReference>
<feature type="region of interest" description="Disordered" evidence="4">
    <location>
        <begin position="1132"/>
        <end position="1205"/>
    </location>
</feature>